<organism evidence="1 2">
    <name type="scientific">Planktothrix paucivesiculata PCC 9631</name>
    <dbReference type="NCBI Taxonomy" id="671071"/>
    <lineage>
        <taxon>Bacteria</taxon>
        <taxon>Bacillati</taxon>
        <taxon>Cyanobacteriota</taxon>
        <taxon>Cyanophyceae</taxon>
        <taxon>Oscillatoriophycideae</taxon>
        <taxon>Oscillatoriales</taxon>
        <taxon>Microcoleaceae</taxon>
        <taxon>Planktothrix</taxon>
    </lineage>
</organism>
<dbReference type="EMBL" id="CZCS02000207">
    <property type="protein sequence ID" value="VXD22256.1"/>
    <property type="molecule type" value="Genomic_DNA"/>
</dbReference>
<evidence type="ECO:0000313" key="1">
    <source>
        <dbReference type="EMBL" id="VXD22256.1"/>
    </source>
</evidence>
<protein>
    <submittedName>
        <fullName evidence="1">Uncharacterized protein</fullName>
    </submittedName>
</protein>
<name>A0A7Z9E2F0_9CYAN</name>
<reference evidence="1" key="1">
    <citation type="submission" date="2019-10" db="EMBL/GenBank/DDBJ databases">
        <authorList>
            <consortium name="Genoscope - CEA"/>
            <person name="William W."/>
        </authorList>
    </citation>
    <scope>NUCLEOTIDE SEQUENCE [LARGE SCALE GENOMIC DNA]</scope>
    <source>
        <strain evidence="1">BBR_PRJEB10994</strain>
    </source>
</reference>
<dbReference type="Proteomes" id="UP000182190">
    <property type="component" value="Unassembled WGS sequence"/>
</dbReference>
<keyword evidence="2" id="KW-1185">Reference proteome</keyword>
<evidence type="ECO:0000313" key="2">
    <source>
        <dbReference type="Proteomes" id="UP000182190"/>
    </source>
</evidence>
<dbReference type="AlphaFoldDB" id="A0A7Z9E2F0"/>
<gene>
    <name evidence="1" type="ORF">PL9631_650024</name>
</gene>
<accession>A0A7Z9E2F0</accession>
<proteinExistence type="predicted"/>
<sequence>MARVFGVPHPWKRGEATEWVNNYELFLQTEGNIFIGEIMYKG</sequence>
<comment type="caution">
    <text evidence="1">The sequence shown here is derived from an EMBL/GenBank/DDBJ whole genome shotgun (WGS) entry which is preliminary data.</text>
</comment>